<dbReference type="SUPFAM" id="SSF57889">
    <property type="entry name" value="Cysteine-rich domain"/>
    <property type="match status" value="2"/>
</dbReference>
<sequence length="296" mass="33629">KELDERNPTVVKPSNSDHRRESYDSGKQLRRLEIYGERGRERRPRSIRHRTHPEHLLKPFYIPNEFLCDGCDQLGSGPTYSCEACNFDLHEICATCPSTIQSGFHPKHPLTLVNKLGANRVCDLCGDFVCGLFYTCRTCAFDVHPLCTQLPIQVKLPMHRHRLTLKPGRIAPCDLCDEVCTSWRYTCRTCDVDIHLECALQDDDDDDDEEIVIPESLPMMMMGYSYQPPPMMMVNIRQPPPMMMGYNQQPRMITPAAAERQKSSSSGSKKKKIYSILGRLAISALTTSVTGIPMSF</sequence>
<proteinExistence type="predicted"/>
<dbReference type="PANTHER" id="PTHR47841:SF7">
    <property type="entry name" value="CYSTEINE_HISTIDINE-RICH C1 DOMAIN PROTEIN"/>
    <property type="match status" value="1"/>
</dbReference>
<keyword evidence="5" id="KW-1185">Reference proteome</keyword>
<feature type="non-terminal residue" evidence="4">
    <location>
        <position position="1"/>
    </location>
</feature>
<dbReference type="AlphaFoldDB" id="A0A022R5G7"/>
<feature type="region of interest" description="Disordered" evidence="2">
    <location>
        <begin position="1"/>
        <end position="27"/>
    </location>
</feature>
<evidence type="ECO:0000256" key="2">
    <source>
        <dbReference type="SAM" id="MobiDB-lite"/>
    </source>
</evidence>
<gene>
    <name evidence="4" type="ORF">MIMGU_mgv11b024130mg</name>
</gene>
<keyword evidence="1" id="KW-0677">Repeat</keyword>
<dbReference type="Proteomes" id="UP000030748">
    <property type="component" value="Unassembled WGS sequence"/>
</dbReference>
<dbReference type="Pfam" id="PF03107">
    <property type="entry name" value="C1_2"/>
    <property type="match status" value="3"/>
</dbReference>
<accession>A0A022R5G7</accession>
<feature type="domain" description="DC1" evidence="3">
    <location>
        <begin position="158"/>
        <end position="199"/>
    </location>
</feature>
<dbReference type="InterPro" id="IPR046349">
    <property type="entry name" value="C1-like_sf"/>
</dbReference>
<dbReference type="eggNOG" id="ENOG502RYP3">
    <property type="taxonomic scope" value="Eukaryota"/>
</dbReference>
<protein>
    <recommendedName>
        <fullName evidence="3">DC1 domain-containing protein</fullName>
    </recommendedName>
</protein>
<evidence type="ECO:0000259" key="3">
    <source>
        <dbReference type="Pfam" id="PF03107"/>
    </source>
</evidence>
<dbReference type="Gene3D" id="3.30.60.20">
    <property type="match status" value="1"/>
</dbReference>
<organism evidence="4 5">
    <name type="scientific">Erythranthe guttata</name>
    <name type="common">Yellow monkey flower</name>
    <name type="synonym">Mimulus guttatus</name>
    <dbReference type="NCBI Taxonomy" id="4155"/>
    <lineage>
        <taxon>Eukaryota</taxon>
        <taxon>Viridiplantae</taxon>
        <taxon>Streptophyta</taxon>
        <taxon>Embryophyta</taxon>
        <taxon>Tracheophyta</taxon>
        <taxon>Spermatophyta</taxon>
        <taxon>Magnoliopsida</taxon>
        <taxon>eudicotyledons</taxon>
        <taxon>Gunneridae</taxon>
        <taxon>Pentapetalae</taxon>
        <taxon>asterids</taxon>
        <taxon>lamiids</taxon>
        <taxon>Lamiales</taxon>
        <taxon>Phrymaceae</taxon>
        <taxon>Erythranthe</taxon>
    </lineage>
</organism>
<evidence type="ECO:0000256" key="1">
    <source>
        <dbReference type="ARBA" id="ARBA00022737"/>
    </source>
</evidence>
<evidence type="ECO:0000313" key="4">
    <source>
        <dbReference type="EMBL" id="EYU35259.1"/>
    </source>
</evidence>
<feature type="domain" description="DC1" evidence="3">
    <location>
        <begin position="51"/>
        <end position="94"/>
    </location>
</feature>
<dbReference type="EMBL" id="KI630628">
    <property type="protein sequence ID" value="EYU35259.1"/>
    <property type="molecule type" value="Genomic_DNA"/>
</dbReference>
<dbReference type="InterPro" id="IPR004146">
    <property type="entry name" value="DC1"/>
</dbReference>
<name>A0A022R5G7_ERYGU</name>
<evidence type="ECO:0000313" key="5">
    <source>
        <dbReference type="Proteomes" id="UP000030748"/>
    </source>
</evidence>
<feature type="compositionally biased region" description="Basic and acidic residues" evidence="2">
    <location>
        <begin position="15"/>
        <end position="24"/>
    </location>
</feature>
<reference evidence="4 5" key="1">
    <citation type="journal article" date="2013" name="Proc. Natl. Acad. Sci. U.S.A.">
        <title>Fine-scale variation in meiotic recombination in Mimulus inferred from population shotgun sequencing.</title>
        <authorList>
            <person name="Hellsten U."/>
            <person name="Wright K.M."/>
            <person name="Jenkins J."/>
            <person name="Shu S."/>
            <person name="Yuan Y."/>
            <person name="Wessler S.R."/>
            <person name="Schmutz J."/>
            <person name="Willis J.H."/>
            <person name="Rokhsar D.S."/>
        </authorList>
    </citation>
    <scope>NUCLEOTIDE SEQUENCE [LARGE SCALE GENOMIC DNA]</scope>
    <source>
        <strain evidence="5">cv. DUN x IM62</strain>
    </source>
</reference>
<dbReference type="PANTHER" id="PTHR47841">
    <property type="entry name" value="DIACYLGLYCEROL KINASE THETA-LIKE-RELATED"/>
    <property type="match status" value="1"/>
</dbReference>
<feature type="domain" description="DC1" evidence="3">
    <location>
        <begin position="104"/>
        <end position="147"/>
    </location>
</feature>